<feature type="compositionally biased region" description="Acidic residues" evidence="1">
    <location>
        <begin position="309"/>
        <end position="321"/>
    </location>
</feature>
<evidence type="ECO:0000313" key="3">
    <source>
        <dbReference type="WBParaSite" id="Pan_g22023.t1"/>
    </source>
</evidence>
<name>A0A7E4VKF5_PANRE</name>
<feature type="compositionally biased region" description="Acidic residues" evidence="1">
    <location>
        <begin position="281"/>
        <end position="290"/>
    </location>
</feature>
<sequence>MLVSHFYAAIQVPDITLAERCEAINDLTRLPWALTLLSHSPDFDILLEMMQTNSRPQYDEFLADGPRLRNLIVAPLLVNSHSFNCLLSTADVPAKMAENRPPSSIRIGTVIHALVLAYFSDDVSAAERALRNPALLPSYLRILVESNPAVNALRSLKAAKNVFPVVEDQENFDYSTFFDLNYLTTPYLETLAKAVGDSKPLSKLQKLMRENSTSVNVDEEIVVIDKISRRDLRYVRLPRFEKLFLKDVYETIIIAATPDVKVVKQAGVGNIREEFLYEIPSSEEEEDGAGEEGVKEKPSRVKPLNEPLPQEEDDSEDEADEAAAWPPPPPPATQSRNRQGGRGQGKAPAKDQASTSSGKKPPVDYTGGRDRQVKERHKNRDKQRGADRKARQTGFL</sequence>
<protein>
    <submittedName>
        <fullName evidence="3">CUE domain-containing protein</fullName>
    </submittedName>
</protein>
<dbReference type="WBParaSite" id="Pan_g22023.t1">
    <property type="protein sequence ID" value="Pan_g22023.t1"/>
    <property type="gene ID" value="Pan_g22023"/>
</dbReference>
<evidence type="ECO:0000256" key="1">
    <source>
        <dbReference type="SAM" id="MobiDB-lite"/>
    </source>
</evidence>
<dbReference type="AlphaFoldDB" id="A0A7E4VKF5"/>
<feature type="region of interest" description="Disordered" evidence="1">
    <location>
        <begin position="279"/>
        <end position="396"/>
    </location>
</feature>
<proteinExistence type="predicted"/>
<reference evidence="2" key="1">
    <citation type="journal article" date="2013" name="Genetics">
        <title>The draft genome and transcriptome of Panagrellus redivivus are shaped by the harsh demands of a free-living lifestyle.</title>
        <authorList>
            <person name="Srinivasan J."/>
            <person name="Dillman A.R."/>
            <person name="Macchietto M.G."/>
            <person name="Heikkinen L."/>
            <person name="Lakso M."/>
            <person name="Fracchia K.M."/>
            <person name="Antoshechkin I."/>
            <person name="Mortazavi A."/>
            <person name="Wong G."/>
            <person name="Sternberg P.W."/>
        </authorList>
    </citation>
    <scope>NUCLEOTIDE SEQUENCE [LARGE SCALE GENOMIC DNA]</scope>
    <source>
        <strain evidence="2">MT8872</strain>
    </source>
</reference>
<dbReference type="Proteomes" id="UP000492821">
    <property type="component" value="Unassembled WGS sequence"/>
</dbReference>
<accession>A0A7E4VKF5</accession>
<evidence type="ECO:0000313" key="2">
    <source>
        <dbReference type="Proteomes" id="UP000492821"/>
    </source>
</evidence>
<keyword evidence="2" id="KW-1185">Reference proteome</keyword>
<organism evidence="2 3">
    <name type="scientific">Panagrellus redivivus</name>
    <name type="common">Microworm</name>
    <dbReference type="NCBI Taxonomy" id="6233"/>
    <lineage>
        <taxon>Eukaryota</taxon>
        <taxon>Metazoa</taxon>
        <taxon>Ecdysozoa</taxon>
        <taxon>Nematoda</taxon>
        <taxon>Chromadorea</taxon>
        <taxon>Rhabditida</taxon>
        <taxon>Tylenchina</taxon>
        <taxon>Panagrolaimomorpha</taxon>
        <taxon>Panagrolaimoidea</taxon>
        <taxon>Panagrolaimidae</taxon>
        <taxon>Panagrellus</taxon>
    </lineage>
</organism>
<reference evidence="3" key="2">
    <citation type="submission" date="2020-10" db="UniProtKB">
        <authorList>
            <consortium name="WormBaseParasite"/>
        </authorList>
    </citation>
    <scope>IDENTIFICATION</scope>
</reference>